<gene>
    <name evidence="2" type="ORF">MM415A00275_0033</name>
</gene>
<evidence type="ECO:0000256" key="1">
    <source>
        <dbReference type="SAM" id="MobiDB-lite"/>
    </source>
</evidence>
<organism evidence="2">
    <name type="scientific">viral metagenome</name>
    <dbReference type="NCBI Taxonomy" id="1070528"/>
    <lineage>
        <taxon>unclassified sequences</taxon>
        <taxon>metagenomes</taxon>
        <taxon>organismal metagenomes</taxon>
    </lineage>
</organism>
<dbReference type="EMBL" id="MT142512">
    <property type="protein sequence ID" value="QJA83528.1"/>
    <property type="molecule type" value="Genomic_DNA"/>
</dbReference>
<evidence type="ECO:0000313" key="2">
    <source>
        <dbReference type="EMBL" id="QJA83528.1"/>
    </source>
</evidence>
<sequence length="59" mass="6785">MRQHKKPRTPYSPPSTLGPIKNYNEKYPKAEVCESCGRVFLTDGDSNCAIIKREQKEDE</sequence>
<dbReference type="AlphaFoldDB" id="A0A6M3KQG2"/>
<proteinExistence type="predicted"/>
<protein>
    <submittedName>
        <fullName evidence="2">Uncharacterized protein</fullName>
    </submittedName>
</protein>
<name>A0A6M3KQG2_9ZZZZ</name>
<feature type="region of interest" description="Disordered" evidence="1">
    <location>
        <begin position="1"/>
        <end position="22"/>
    </location>
</feature>
<accession>A0A6M3KQG2</accession>
<reference evidence="2" key="1">
    <citation type="submission" date="2020-03" db="EMBL/GenBank/DDBJ databases">
        <title>The deep terrestrial virosphere.</title>
        <authorList>
            <person name="Holmfeldt K."/>
            <person name="Nilsson E."/>
            <person name="Simone D."/>
            <person name="Lopez-Fernandez M."/>
            <person name="Wu X."/>
            <person name="de Brujin I."/>
            <person name="Lundin D."/>
            <person name="Andersson A."/>
            <person name="Bertilsson S."/>
            <person name="Dopson M."/>
        </authorList>
    </citation>
    <scope>NUCLEOTIDE SEQUENCE</scope>
    <source>
        <strain evidence="2">MM415A00275</strain>
    </source>
</reference>